<gene>
    <name evidence="2" type="ORF">GCM10011354_23800</name>
</gene>
<dbReference type="InterPro" id="IPR027417">
    <property type="entry name" value="P-loop_NTPase"/>
</dbReference>
<feature type="domain" description="Orc1-like AAA ATPase" evidence="1">
    <location>
        <begin position="21"/>
        <end position="183"/>
    </location>
</feature>
<dbReference type="PANTHER" id="PTHR34301">
    <property type="entry name" value="DNA-BINDING PROTEIN-RELATED"/>
    <property type="match status" value="1"/>
</dbReference>
<evidence type="ECO:0000313" key="3">
    <source>
        <dbReference type="Proteomes" id="UP000650511"/>
    </source>
</evidence>
<proteinExistence type="predicted"/>
<dbReference type="RefSeq" id="WP_165404003.1">
    <property type="nucleotide sequence ID" value="NZ_BMHA01000008.1"/>
</dbReference>
<evidence type="ECO:0000259" key="1">
    <source>
        <dbReference type="Pfam" id="PF13191"/>
    </source>
</evidence>
<dbReference type="Proteomes" id="UP000650511">
    <property type="component" value="Unassembled WGS sequence"/>
</dbReference>
<dbReference type="InterPro" id="IPR041664">
    <property type="entry name" value="AAA_16"/>
</dbReference>
<dbReference type="AlphaFoldDB" id="A0A8J3A9C5"/>
<sequence length="399" mass="42303">MGRSPATNPFTPGFGNLPRVFAGRKTEFADLELLVDRLAQGIYEQVRLVTGDRGVGKTTLLRELEEEQREAGRWVVRASATRGDAVIGRLCRGLATLLHERDVAAGLARGARDALRRLAGISLGPGGVTVELHEAGTSDRADELEELLAAVGGLARERGTVLLLLVDEAQNIGLDALGDLFHALQEVQGRVVATRDGRSGALRRDALPVGAVVAGLPGLVGRLKNAGSTFGERSKPLPLRGFGEGDMREGLRALAREGGATFDADALELLMAACGGYPYFLHLIGSQMWNAGDGAVITRADAAAGLAAARPLVTDFYEQRLRELGPLQRRYLHAAARLEDRARTTGAIAAALGRRSEQLGSTQQALTAQHGLLRPTGDGRLEFALPGLADHLRATADDA</sequence>
<keyword evidence="3" id="KW-1185">Reference proteome</keyword>
<accession>A0A8J3A9C5</accession>
<dbReference type="PANTHER" id="PTHR34301:SF8">
    <property type="entry name" value="ATPASE DOMAIN-CONTAINING PROTEIN"/>
    <property type="match status" value="1"/>
</dbReference>
<dbReference type="SUPFAM" id="SSF52540">
    <property type="entry name" value="P-loop containing nucleoside triphosphate hydrolases"/>
    <property type="match status" value="1"/>
</dbReference>
<reference evidence="2" key="2">
    <citation type="submission" date="2020-09" db="EMBL/GenBank/DDBJ databases">
        <authorList>
            <person name="Sun Q."/>
            <person name="Zhou Y."/>
        </authorList>
    </citation>
    <scope>NUCLEOTIDE SEQUENCE</scope>
    <source>
        <strain evidence="2">CGMCC 1.14988</strain>
    </source>
</reference>
<organism evidence="2 3">
    <name type="scientific">Egicoccus halophilus</name>
    <dbReference type="NCBI Taxonomy" id="1670830"/>
    <lineage>
        <taxon>Bacteria</taxon>
        <taxon>Bacillati</taxon>
        <taxon>Actinomycetota</taxon>
        <taxon>Nitriliruptoria</taxon>
        <taxon>Egicoccales</taxon>
        <taxon>Egicoccaceae</taxon>
        <taxon>Egicoccus</taxon>
    </lineage>
</organism>
<reference evidence="2" key="1">
    <citation type="journal article" date="2014" name="Int. J. Syst. Evol. Microbiol.">
        <title>Complete genome sequence of Corynebacterium casei LMG S-19264T (=DSM 44701T), isolated from a smear-ripened cheese.</title>
        <authorList>
            <consortium name="US DOE Joint Genome Institute (JGI-PGF)"/>
            <person name="Walter F."/>
            <person name="Albersmeier A."/>
            <person name="Kalinowski J."/>
            <person name="Ruckert C."/>
        </authorList>
    </citation>
    <scope>NUCLEOTIDE SEQUENCE</scope>
    <source>
        <strain evidence="2">CGMCC 1.14988</strain>
    </source>
</reference>
<dbReference type="EMBL" id="BMHA01000008">
    <property type="protein sequence ID" value="GGI07381.1"/>
    <property type="molecule type" value="Genomic_DNA"/>
</dbReference>
<dbReference type="Gene3D" id="3.40.50.300">
    <property type="entry name" value="P-loop containing nucleotide triphosphate hydrolases"/>
    <property type="match status" value="1"/>
</dbReference>
<evidence type="ECO:0000313" key="2">
    <source>
        <dbReference type="EMBL" id="GGI07381.1"/>
    </source>
</evidence>
<name>A0A8J3A9C5_9ACTN</name>
<comment type="caution">
    <text evidence="2">The sequence shown here is derived from an EMBL/GenBank/DDBJ whole genome shotgun (WGS) entry which is preliminary data.</text>
</comment>
<protein>
    <submittedName>
        <fullName evidence="2">ATPase</fullName>
    </submittedName>
</protein>
<dbReference type="Pfam" id="PF13191">
    <property type="entry name" value="AAA_16"/>
    <property type="match status" value="1"/>
</dbReference>